<dbReference type="InterPro" id="IPR051805">
    <property type="entry name" value="Dehydratase_Activator_Redct"/>
</dbReference>
<dbReference type="EMBL" id="SLXT01000005">
    <property type="protein sequence ID" value="TCP67209.1"/>
    <property type="molecule type" value="Genomic_DNA"/>
</dbReference>
<sequence>MKVTFPHMGRMDIVVKALFAELGVEVVVPPPISRHTLSLGVALAPEGACLPLKINLGNFWQAVEQGADTVVMVGGVGPCRFGYYHQVQQEILRDTAHAVQMIVLEPPEKHMGELLQRIKVLTGQASWWRIVKAVRLAYEKSVALDRLEQELLRLRCRERRIGDVDRVYGRYCDLIDQAKNIADVRRVLAEGLQAMHALPLDWQKRPIVVGMVGEIYALLEPNGSGDLAKKLGRLGVEVRRQLYLSRWIQEHLFKTRTERRSIQALAAPYIGCEIGGHGQETVGSAIALAEQGCMGVVQVGPLTCMPEIVAQSVMAQVSHDRDLPVLTLFVDEQTGEGGMETRLEAFVDMLERRNRIQQAGLNR</sequence>
<reference evidence="2 3" key="1">
    <citation type="submission" date="2019-03" db="EMBL/GenBank/DDBJ databases">
        <title>Genomic Encyclopedia of Type Strains, Phase IV (KMG-IV): sequencing the most valuable type-strain genomes for metagenomic binning, comparative biology and taxonomic classification.</title>
        <authorList>
            <person name="Goeker M."/>
        </authorList>
    </citation>
    <scope>NUCLEOTIDE SEQUENCE [LARGE SCALE GENOMIC DNA]</scope>
    <source>
        <strain evidence="2 3">DSM 11170</strain>
    </source>
</reference>
<proteinExistence type="predicted"/>
<dbReference type="OrthoDB" id="9780120at2"/>
<dbReference type="GO" id="GO:0016301">
    <property type="term" value="F:kinase activity"/>
    <property type="evidence" value="ECO:0007669"/>
    <property type="project" value="UniProtKB-KW"/>
</dbReference>
<protein>
    <submittedName>
        <fullName evidence="2">Putative nucleotide-binding protein (Sugar kinase/HSP70/actin superfamily)</fullName>
    </submittedName>
</protein>
<dbReference type="PANTHER" id="PTHR32329:SF2">
    <property type="entry name" value="BIFUNCTIONAL PROTEIN [INCLUDES 2-HYDROXYACYL-COA DEHYDRATASE (N-TER) AND ITS ACTIVATOR DOMAIN (C_TERM)"/>
    <property type="match status" value="1"/>
</dbReference>
<keyword evidence="2" id="KW-0808">Transferase</keyword>
<dbReference type="RefSeq" id="WP_131918470.1">
    <property type="nucleotide sequence ID" value="NZ_JAOQNU010000005.1"/>
</dbReference>
<evidence type="ECO:0000313" key="2">
    <source>
        <dbReference type="EMBL" id="TCP67209.1"/>
    </source>
</evidence>
<name>A0A4R2RW56_9FIRM</name>
<comment type="caution">
    <text evidence="2">The sequence shown here is derived from an EMBL/GenBank/DDBJ whole genome shotgun (WGS) entry which is preliminary data.</text>
</comment>
<dbReference type="InterPro" id="IPR018709">
    <property type="entry name" value="CoA_activase_DUF2229"/>
</dbReference>
<dbReference type="AlphaFoldDB" id="A0A4R2RW56"/>
<organism evidence="2 3">
    <name type="scientific">Heliophilum fasciatum</name>
    <dbReference type="NCBI Taxonomy" id="35700"/>
    <lineage>
        <taxon>Bacteria</taxon>
        <taxon>Bacillati</taxon>
        <taxon>Bacillota</taxon>
        <taxon>Clostridia</taxon>
        <taxon>Eubacteriales</taxon>
        <taxon>Heliobacteriaceae</taxon>
        <taxon>Heliophilum</taxon>
    </lineage>
</organism>
<dbReference type="Pfam" id="PF09989">
    <property type="entry name" value="DUF2229"/>
    <property type="match status" value="1"/>
</dbReference>
<evidence type="ECO:0000313" key="3">
    <source>
        <dbReference type="Proteomes" id="UP000294813"/>
    </source>
</evidence>
<accession>A0A4R2RW56</accession>
<dbReference type="Proteomes" id="UP000294813">
    <property type="component" value="Unassembled WGS sequence"/>
</dbReference>
<keyword evidence="2" id="KW-0418">Kinase</keyword>
<dbReference type="PANTHER" id="PTHR32329">
    <property type="entry name" value="BIFUNCTIONAL PROTEIN [INCLUDES 2-HYDROXYACYL-COA DEHYDRATASE (N-TER) AND ITS ACTIVATOR DOMAIN (C_TERM)-RELATED"/>
    <property type="match status" value="1"/>
</dbReference>
<gene>
    <name evidence="2" type="ORF">EDD73_105104</name>
</gene>
<keyword evidence="3" id="KW-1185">Reference proteome</keyword>
<evidence type="ECO:0000259" key="1">
    <source>
        <dbReference type="Pfam" id="PF09989"/>
    </source>
</evidence>
<feature type="domain" description="DUF2229" evidence="1">
    <location>
        <begin position="15"/>
        <end position="70"/>
    </location>
</feature>
<dbReference type="Gene3D" id="3.40.50.11900">
    <property type="match status" value="1"/>
</dbReference>